<dbReference type="EMBL" id="NVVJ01000003">
    <property type="protein sequence ID" value="PCJ28267.1"/>
    <property type="molecule type" value="Genomic_DNA"/>
</dbReference>
<reference evidence="3" key="1">
    <citation type="submission" date="2017-08" db="EMBL/GenBank/DDBJ databases">
        <title>A dynamic microbial community with high functional redundancy inhabits the cold, oxic subseafloor aquifer.</title>
        <authorList>
            <person name="Tully B.J."/>
            <person name="Wheat C.G."/>
            <person name="Glazer B.T."/>
            <person name="Huber J.A."/>
        </authorList>
    </citation>
    <scope>NUCLEOTIDE SEQUENCE [LARGE SCALE GENOMIC DNA]</scope>
</reference>
<proteinExistence type="predicted"/>
<sequence>MIMRLIFSILILLVTSCSPSETNDNQVASQESAITSAVIDSADVETERMNSFFDELFEQQLDFSPQFKTRLGDKTDYGRLDDYSEAGMDKILEFRRESVARLQADFSYELLSEDGKLSYDMWIYSLQRAEQAVPFRKHQYIFGRGGPHASIPNFLINYHKVDTLEDLEAYISRLGEIDRVFAELLQRVQEATEAGIRQPAFAYDFAMAEIGRITSGIPFSNNDTSPNSPLWTDVQSKIDVLVDGNLINDVQAQEFTRQAREILSGEVLQAYQEVMSWLEIDKENATVLSQGVWALPDGDSYYNYRLALMTTVDLTADEIHNIGLSEVARIRGEMEIIKDSVGFEGSLQDFFVFMREDKQFYFESTDEGRQDYLDLNNQFLDSISAKLPQFFGRLPKAQLEVRRVESFREQVGAAQHYAAGTPDGSRPGVFYSHMLDMSNLPIFQLEDVAYHEGNPGHHMQISIQQELTEVPRFRTQYRTTAYTEGWGLYAEWLAKEMGAFEDPYSDFGRLGGEIWRAIRLVVDTGIHSKQWSEQQAVNFFLDNSPQPEGAVRSEIQRYFTSPGQATAYKIGMMKFQELRANSEAALGDAFDIREFHDVVLGAGALPLGLLEARVERWVNETEHSNN</sequence>
<dbReference type="Proteomes" id="UP000218327">
    <property type="component" value="Unassembled WGS sequence"/>
</dbReference>
<protein>
    <submittedName>
        <fullName evidence="2">DUF885 domain-containing protein</fullName>
    </submittedName>
</protein>
<dbReference type="Pfam" id="PF05960">
    <property type="entry name" value="DUF885"/>
    <property type="match status" value="1"/>
</dbReference>
<organism evidence="2 3">
    <name type="scientific">SAR86 cluster bacterium</name>
    <dbReference type="NCBI Taxonomy" id="2030880"/>
    <lineage>
        <taxon>Bacteria</taxon>
        <taxon>Pseudomonadati</taxon>
        <taxon>Pseudomonadota</taxon>
        <taxon>Gammaproteobacteria</taxon>
        <taxon>SAR86 cluster</taxon>
    </lineage>
</organism>
<dbReference type="AlphaFoldDB" id="A0A2A5B9M4"/>
<comment type="caution">
    <text evidence="2">The sequence shown here is derived from an EMBL/GenBank/DDBJ whole genome shotgun (WGS) entry which is preliminary data.</text>
</comment>
<evidence type="ECO:0000313" key="2">
    <source>
        <dbReference type="EMBL" id="PCJ28267.1"/>
    </source>
</evidence>
<evidence type="ECO:0000256" key="1">
    <source>
        <dbReference type="SAM" id="SignalP"/>
    </source>
</evidence>
<dbReference type="PROSITE" id="PS51257">
    <property type="entry name" value="PROKAR_LIPOPROTEIN"/>
    <property type="match status" value="1"/>
</dbReference>
<feature type="signal peptide" evidence="1">
    <location>
        <begin position="1"/>
        <end position="22"/>
    </location>
</feature>
<name>A0A2A5B9M4_9GAMM</name>
<gene>
    <name evidence="2" type="ORF">COA96_01815</name>
</gene>
<dbReference type="PANTHER" id="PTHR33361">
    <property type="entry name" value="GLR0591 PROTEIN"/>
    <property type="match status" value="1"/>
</dbReference>
<evidence type="ECO:0000313" key="3">
    <source>
        <dbReference type="Proteomes" id="UP000218327"/>
    </source>
</evidence>
<dbReference type="InterPro" id="IPR010281">
    <property type="entry name" value="DUF885"/>
</dbReference>
<dbReference type="PANTHER" id="PTHR33361:SF16">
    <property type="entry name" value="DUF885 DOMAIN-CONTAINING PROTEIN"/>
    <property type="match status" value="1"/>
</dbReference>
<keyword evidence="1" id="KW-0732">Signal</keyword>
<accession>A0A2A5B9M4</accession>
<feature type="chain" id="PRO_5012449990" evidence="1">
    <location>
        <begin position="23"/>
        <end position="626"/>
    </location>
</feature>